<gene>
    <name evidence="1" type="ORF">LTR37_005245</name>
</gene>
<proteinExistence type="predicted"/>
<accession>A0ACC3NJT2</accession>
<reference evidence="1" key="1">
    <citation type="submission" date="2023-07" db="EMBL/GenBank/DDBJ databases">
        <title>Black Yeasts Isolated from many extreme environments.</title>
        <authorList>
            <person name="Coleine C."/>
            <person name="Stajich J.E."/>
            <person name="Selbmann L."/>
        </authorList>
    </citation>
    <scope>NUCLEOTIDE SEQUENCE</scope>
    <source>
        <strain evidence="1">CCFEE 5714</strain>
    </source>
</reference>
<dbReference type="Proteomes" id="UP001281147">
    <property type="component" value="Unassembled WGS sequence"/>
</dbReference>
<protein>
    <submittedName>
        <fullName evidence="1">Uncharacterized protein</fullName>
    </submittedName>
</protein>
<dbReference type="EMBL" id="JAUTXU010000033">
    <property type="protein sequence ID" value="KAK3718130.1"/>
    <property type="molecule type" value="Genomic_DNA"/>
</dbReference>
<organism evidence="1 2">
    <name type="scientific">Vermiconidia calcicola</name>
    <dbReference type="NCBI Taxonomy" id="1690605"/>
    <lineage>
        <taxon>Eukaryota</taxon>
        <taxon>Fungi</taxon>
        <taxon>Dikarya</taxon>
        <taxon>Ascomycota</taxon>
        <taxon>Pezizomycotina</taxon>
        <taxon>Dothideomycetes</taxon>
        <taxon>Dothideomycetidae</taxon>
        <taxon>Mycosphaerellales</taxon>
        <taxon>Extremaceae</taxon>
        <taxon>Vermiconidia</taxon>
    </lineage>
</organism>
<name>A0ACC3NJT2_9PEZI</name>
<sequence length="549" mass="60324">MSIQSARHQGLVTINLSEYHSILRLGDVEVGINSTWTFIPVLVFQVYILTVASIVRAAGSRQPYIELRKSRTGGDKGAPAEKSISLDYQSHWAVVAPWKAIKNGHFLLAYSFGIMLVANIVLTALAANMLYTASVQRGASQSVTQSLTFNPVERFQTTDHWDVTAATDRVLGTRVYGGELQPWTTLTESILPFDTDGIPSTKNFTVPALSWSAGLDCRILDSAYEFELGLTSDGWKFNAADRGCEFNNQYFSAVATVDQFLGVFSNWACGPQARWHRILVVAALATGDRETVQSLVAALTNKTAVSCIPLYFSSTGLLSVSIDASRSDNPLINGFAPTAREVFDPPPIFTRGYEAGLEEVPTTQMPGLFSSQFGELVYRDAKAASPASYFDGEILRLATERVFSSTFAVVAQQYLLEPTTPYQVTGTVYQAETRLVIVLPIAYTIVSILLTLLIMLVWISWYARTHASILYEEPIGMLGVAALLRKSELMEMVDAVHAGGYGGKVARTIAAVLSKSKSRWEFEDWDLPGSARLRSLRSTSRTKMPRKSQ</sequence>
<comment type="caution">
    <text evidence="1">The sequence shown here is derived from an EMBL/GenBank/DDBJ whole genome shotgun (WGS) entry which is preliminary data.</text>
</comment>
<keyword evidence="2" id="KW-1185">Reference proteome</keyword>
<evidence type="ECO:0000313" key="2">
    <source>
        <dbReference type="Proteomes" id="UP001281147"/>
    </source>
</evidence>
<evidence type="ECO:0000313" key="1">
    <source>
        <dbReference type="EMBL" id="KAK3718130.1"/>
    </source>
</evidence>